<sequence>MVANWAASSWSSLEAA</sequence>
<accession>A0A0A9AJ13</accession>
<proteinExistence type="predicted"/>
<organism evidence="1">
    <name type="scientific">Arundo donax</name>
    <name type="common">Giant reed</name>
    <name type="synonym">Donax arundinaceus</name>
    <dbReference type="NCBI Taxonomy" id="35708"/>
    <lineage>
        <taxon>Eukaryota</taxon>
        <taxon>Viridiplantae</taxon>
        <taxon>Streptophyta</taxon>
        <taxon>Embryophyta</taxon>
        <taxon>Tracheophyta</taxon>
        <taxon>Spermatophyta</taxon>
        <taxon>Magnoliopsida</taxon>
        <taxon>Liliopsida</taxon>
        <taxon>Poales</taxon>
        <taxon>Poaceae</taxon>
        <taxon>PACMAD clade</taxon>
        <taxon>Arundinoideae</taxon>
        <taxon>Arundineae</taxon>
        <taxon>Arundo</taxon>
    </lineage>
</organism>
<reference evidence="1" key="2">
    <citation type="journal article" date="2015" name="Data Brief">
        <title>Shoot transcriptome of the giant reed, Arundo donax.</title>
        <authorList>
            <person name="Barrero R.A."/>
            <person name="Guerrero F.D."/>
            <person name="Moolhuijzen P."/>
            <person name="Goolsby J.A."/>
            <person name="Tidwell J."/>
            <person name="Bellgard S.E."/>
            <person name="Bellgard M.I."/>
        </authorList>
    </citation>
    <scope>NUCLEOTIDE SEQUENCE</scope>
    <source>
        <tissue evidence="1">Shoot tissue taken approximately 20 cm above the soil surface</tissue>
    </source>
</reference>
<evidence type="ECO:0000313" key="1">
    <source>
        <dbReference type="EMBL" id="JAD48950.1"/>
    </source>
</evidence>
<protein>
    <submittedName>
        <fullName evidence="1">Uncharacterized protein</fullName>
    </submittedName>
</protein>
<dbReference type="AlphaFoldDB" id="A0A0A9AJ13"/>
<name>A0A0A9AJ13_ARUDO</name>
<reference evidence="1" key="1">
    <citation type="submission" date="2014-09" db="EMBL/GenBank/DDBJ databases">
        <authorList>
            <person name="Magalhaes I.L.F."/>
            <person name="Oliveira U."/>
            <person name="Santos F.R."/>
            <person name="Vidigal T.H.D.A."/>
            <person name="Brescovit A.D."/>
            <person name="Santos A.J."/>
        </authorList>
    </citation>
    <scope>NUCLEOTIDE SEQUENCE</scope>
    <source>
        <tissue evidence="1">Shoot tissue taken approximately 20 cm above the soil surface</tissue>
    </source>
</reference>
<dbReference type="EMBL" id="GBRH01248945">
    <property type="protein sequence ID" value="JAD48950.1"/>
    <property type="molecule type" value="Transcribed_RNA"/>
</dbReference>